<feature type="compositionally biased region" description="Polar residues" evidence="1">
    <location>
        <begin position="373"/>
        <end position="384"/>
    </location>
</feature>
<feature type="compositionally biased region" description="Low complexity" evidence="1">
    <location>
        <begin position="276"/>
        <end position="287"/>
    </location>
</feature>
<organism evidence="2 3">
    <name type="scientific">Multifurca ochricompacta</name>
    <dbReference type="NCBI Taxonomy" id="376703"/>
    <lineage>
        <taxon>Eukaryota</taxon>
        <taxon>Fungi</taxon>
        <taxon>Dikarya</taxon>
        <taxon>Basidiomycota</taxon>
        <taxon>Agaricomycotina</taxon>
        <taxon>Agaricomycetes</taxon>
        <taxon>Russulales</taxon>
        <taxon>Russulaceae</taxon>
        <taxon>Multifurca</taxon>
    </lineage>
</organism>
<keyword evidence="3" id="KW-1185">Reference proteome</keyword>
<dbReference type="Gene3D" id="3.30.710.10">
    <property type="entry name" value="Potassium Channel Kv1.1, Chain A"/>
    <property type="match status" value="1"/>
</dbReference>
<evidence type="ECO:0000313" key="3">
    <source>
        <dbReference type="Proteomes" id="UP001203297"/>
    </source>
</evidence>
<dbReference type="Proteomes" id="UP001203297">
    <property type="component" value="Unassembled WGS sequence"/>
</dbReference>
<feature type="region of interest" description="Disordered" evidence="1">
    <location>
        <begin position="264"/>
        <end position="310"/>
    </location>
</feature>
<reference evidence="2" key="1">
    <citation type="journal article" date="2022" name="New Phytol.">
        <title>Evolutionary transition to the ectomycorrhizal habit in the genomes of a hyperdiverse lineage of mushroom-forming fungi.</title>
        <authorList>
            <person name="Looney B."/>
            <person name="Miyauchi S."/>
            <person name="Morin E."/>
            <person name="Drula E."/>
            <person name="Courty P.E."/>
            <person name="Kohler A."/>
            <person name="Kuo A."/>
            <person name="LaButti K."/>
            <person name="Pangilinan J."/>
            <person name="Lipzen A."/>
            <person name="Riley R."/>
            <person name="Andreopoulos W."/>
            <person name="He G."/>
            <person name="Johnson J."/>
            <person name="Nolan M."/>
            <person name="Tritt A."/>
            <person name="Barry K.W."/>
            <person name="Grigoriev I.V."/>
            <person name="Nagy L.G."/>
            <person name="Hibbett D."/>
            <person name="Henrissat B."/>
            <person name="Matheny P.B."/>
            <person name="Labbe J."/>
            <person name="Martin F.M."/>
        </authorList>
    </citation>
    <scope>NUCLEOTIDE SEQUENCE</scope>
    <source>
        <strain evidence="2">BPL690</strain>
    </source>
</reference>
<proteinExistence type="predicted"/>
<name>A0AAD4QLL7_9AGAM</name>
<sequence length="384" mass="41483">MALPPHIISWGGNFNERSISPVSSITTSVLSFDSVLSNPLITSPTFSSLPNSCASQSRPKSINFPQFPGSKAASGMQKACDGTFIRHDKYFFKDGNITFLVGGTLYCVHRYFSPVIRSPIVISLGDIESKDFEAFLSVIYPENFEDHDLSYEQWKSVLHLSTCWGFTSLRNLALKSIKPPTPFDQLLLARTYSVDCWVLPALSALCERKVPLSLSEARQMSINDVVLVTAVREDIRHHALQVDPEEIPRCIEAAQAGMLAVAAGDGTSPSYRPKSESTTSPSTSGTERAPGSTEIAANSSSIEAENDDDAKTAVAVSLVDVRRGAKEEDGPEPNARLATVRASRPAPARGKILVVPSPVTPPSPRSSAWGSDVGNTQGRSADDW</sequence>
<feature type="region of interest" description="Disordered" evidence="1">
    <location>
        <begin position="324"/>
        <end position="384"/>
    </location>
</feature>
<dbReference type="AlphaFoldDB" id="A0AAD4QLL7"/>
<comment type="caution">
    <text evidence="2">The sequence shown here is derived from an EMBL/GenBank/DDBJ whole genome shotgun (WGS) entry which is preliminary data.</text>
</comment>
<accession>A0AAD4QLL7</accession>
<evidence type="ECO:0000313" key="2">
    <source>
        <dbReference type="EMBL" id="KAI0302320.1"/>
    </source>
</evidence>
<evidence type="ECO:0008006" key="4">
    <source>
        <dbReference type="Google" id="ProtNLM"/>
    </source>
</evidence>
<evidence type="ECO:0000256" key="1">
    <source>
        <dbReference type="SAM" id="MobiDB-lite"/>
    </source>
</evidence>
<dbReference type="EMBL" id="WTXG01000011">
    <property type="protein sequence ID" value="KAI0302320.1"/>
    <property type="molecule type" value="Genomic_DNA"/>
</dbReference>
<dbReference type="InterPro" id="IPR011333">
    <property type="entry name" value="SKP1/BTB/POZ_sf"/>
</dbReference>
<gene>
    <name evidence="2" type="ORF">B0F90DRAFT_1713914</name>
</gene>
<protein>
    <recommendedName>
        <fullName evidence="4">BTB domain-containing protein</fullName>
    </recommendedName>
</protein>